<keyword evidence="2" id="KW-1133">Transmembrane helix</keyword>
<protein>
    <submittedName>
        <fullName evidence="3">Uncharacterized protein</fullName>
    </submittedName>
</protein>
<keyword evidence="4" id="KW-1185">Reference proteome</keyword>
<keyword evidence="2" id="KW-0812">Transmembrane</keyword>
<gene>
    <name evidence="3" type="ORF">NA57DRAFT_58970</name>
</gene>
<proteinExistence type="predicted"/>
<evidence type="ECO:0000256" key="1">
    <source>
        <dbReference type="SAM" id="MobiDB-lite"/>
    </source>
</evidence>
<comment type="caution">
    <text evidence="3">The sequence shown here is derived from an EMBL/GenBank/DDBJ whole genome shotgun (WGS) entry which is preliminary data.</text>
</comment>
<feature type="transmembrane region" description="Helical" evidence="2">
    <location>
        <begin position="110"/>
        <end position="130"/>
    </location>
</feature>
<accession>A0A9P4I6I4</accession>
<evidence type="ECO:0000256" key="2">
    <source>
        <dbReference type="SAM" id="Phobius"/>
    </source>
</evidence>
<reference evidence="3" key="1">
    <citation type="journal article" date="2020" name="Stud. Mycol.">
        <title>101 Dothideomycetes genomes: a test case for predicting lifestyles and emergence of pathogens.</title>
        <authorList>
            <person name="Haridas S."/>
            <person name="Albert R."/>
            <person name="Binder M."/>
            <person name="Bloem J."/>
            <person name="Labutti K."/>
            <person name="Salamov A."/>
            <person name="Andreopoulos B."/>
            <person name="Baker S."/>
            <person name="Barry K."/>
            <person name="Bills G."/>
            <person name="Bluhm B."/>
            <person name="Cannon C."/>
            <person name="Castanera R."/>
            <person name="Culley D."/>
            <person name="Daum C."/>
            <person name="Ezra D."/>
            <person name="Gonzalez J."/>
            <person name="Henrissat B."/>
            <person name="Kuo A."/>
            <person name="Liang C."/>
            <person name="Lipzen A."/>
            <person name="Lutzoni F."/>
            <person name="Magnuson J."/>
            <person name="Mondo S."/>
            <person name="Nolan M."/>
            <person name="Ohm R."/>
            <person name="Pangilinan J."/>
            <person name="Park H.-J."/>
            <person name="Ramirez L."/>
            <person name="Alfaro M."/>
            <person name="Sun H."/>
            <person name="Tritt A."/>
            <person name="Yoshinaga Y."/>
            <person name="Zwiers L.-H."/>
            <person name="Turgeon B."/>
            <person name="Goodwin S."/>
            <person name="Spatafora J."/>
            <person name="Crous P."/>
            <person name="Grigoriev I."/>
        </authorList>
    </citation>
    <scope>NUCLEOTIDE SEQUENCE</scope>
    <source>
        <strain evidence="3">CBS 133067</strain>
    </source>
</reference>
<sequence>MPSRSSSFAGLPPAHKPLDPHQLAFLLSNLPSSYIAADGNGTWTGEDRLSPHDVSRPQPTFQPSGSHGYDVESNIGPVTFHSFHNFFHRIPNPTLGSSDHWIRRRKVRKFLYYGSILSLLIAVIVISVVLSKFGI</sequence>
<feature type="region of interest" description="Disordered" evidence="1">
    <location>
        <begin position="41"/>
        <end position="68"/>
    </location>
</feature>
<feature type="compositionally biased region" description="Basic and acidic residues" evidence="1">
    <location>
        <begin position="45"/>
        <end position="55"/>
    </location>
</feature>
<organism evidence="3 4">
    <name type="scientific">Rhizodiscina lignyota</name>
    <dbReference type="NCBI Taxonomy" id="1504668"/>
    <lineage>
        <taxon>Eukaryota</taxon>
        <taxon>Fungi</taxon>
        <taxon>Dikarya</taxon>
        <taxon>Ascomycota</taxon>
        <taxon>Pezizomycotina</taxon>
        <taxon>Dothideomycetes</taxon>
        <taxon>Pleosporomycetidae</taxon>
        <taxon>Aulographales</taxon>
        <taxon>Rhizodiscinaceae</taxon>
        <taxon>Rhizodiscina</taxon>
    </lineage>
</organism>
<keyword evidence="2" id="KW-0472">Membrane</keyword>
<evidence type="ECO:0000313" key="4">
    <source>
        <dbReference type="Proteomes" id="UP000799772"/>
    </source>
</evidence>
<dbReference type="AlphaFoldDB" id="A0A9P4I6I4"/>
<name>A0A9P4I6I4_9PEZI</name>
<evidence type="ECO:0000313" key="3">
    <source>
        <dbReference type="EMBL" id="KAF2095900.1"/>
    </source>
</evidence>
<dbReference type="EMBL" id="ML978130">
    <property type="protein sequence ID" value="KAF2095900.1"/>
    <property type="molecule type" value="Genomic_DNA"/>
</dbReference>
<dbReference type="Proteomes" id="UP000799772">
    <property type="component" value="Unassembled WGS sequence"/>
</dbReference>